<dbReference type="PANTHER" id="PTHR11409">
    <property type="entry name" value="ADENOSINE DEAMINASE"/>
    <property type="match status" value="1"/>
</dbReference>
<dbReference type="GO" id="GO:0006154">
    <property type="term" value="P:adenosine catabolic process"/>
    <property type="evidence" value="ECO:0007669"/>
    <property type="project" value="TreeGrafter"/>
</dbReference>
<dbReference type="GO" id="GO:0005829">
    <property type="term" value="C:cytosol"/>
    <property type="evidence" value="ECO:0007669"/>
    <property type="project" value="TreeGrafter"/>
</dbReference>
<dbReference type="InterPro" id="IPR032466">
    <property type="entry name" value="Metal_Hydrolase"/>
</dbReference>
<feature type="non-terminal residue" evidence="1">
    <location>
        <position position="1"/>
    </location>
</feature>
<dbReference type="EMBL" id="JAAGYP010000069">
    <property type="protein sequence ID" value="NEN73188.1"/>
    <property type="molecule type" value="Genomic_DNA"/>
</dbReference>
<accession>A0A8T6QG18</accession>
<protein>
    <submittedName>
        <fullName evidence="1">Adenosine deaminase</fullName>
    </submittedName>
</protein>
<dbReference type="SUPFAM" id="SSF51556">
    <property type="entry name" value="Metallo-dependent hydrolases"/>
    <property type="match status" value="1"/>
</dbReference>
<evidence type="ECO:0000313" key="1">
    <source>
        <dbReference type="EMBL" id="NEN73188.1"/>
    </source>
</evidence>
<evidence type="ECO:0000313" key="2">
    <source>
        <dbReference type="Proteomes" id="UP000471360"/>
    </source>
</evidence>
<dbReference type="PANTHER" id="PTHR11409:SF43">
    <property type="entry name" value="ADENOSINE DEAMINASE"/>
    <property type="match status" value="1"/>
</dbReference>
<sequence>FGFEQFQNYTMTELREETEKSYLSRFKHAHGAGVYSHVRYLEGRFAPKSDPNKMQKLLFSVLRGYWEYLSAHMSMEWVHEKPLTISQVLDNLELVEPHGKCVELALVPHFIKRKPKNGEAYPHALLFKDLKNQAAILMDMLKSEPRLTGWIRGVDAAANEMHAPPELFCPLFRVLAKSGIAHFTYHVGEDFPHLISGIRSIDDALRFLPLRNGDRLGHCTAIGITPSIWKRSLPLSLSMTKETRLLDLVFIWRELRSHPELLRYASDAAIEAVRLAHKVFSLEEEVSITTLDQVFEMRGLLAESEGLLSELNEPLKPKSLWLEEYERARELVKTTGMKRPLKLYKQWLTSDNVRKQRAEYVEVALEYLPDEAVVALQQAVMAKMADRNIAIECPPTSNTRISQYRNVSEHHIFRWMGLPGEAIEGDVPMSICLGSDDPGIFAADLKSEFYHLFVVLTRKFGLSPADALRKVAEVNENGRIYRFHDVS</sequence>
<proteinExistence type="predicted"/>
<gene>
    <name evidence="1" type="ORF">G3W53_24475</name>
</gene>
<dbReference type="GO" id="GO:0046103">
    <property type="term" value="P:inosine biosynthetic process"/>
    <property type="evidence" value="ECO:0007669"/>
    <property type="project" value="TreeGrafter"/>
</dbReference>
<comment type="caution">
    <text evidence="1">The sequence shown here is derived from an EMBL/GenBank/DDBJ whole genome shotgun (WGS) entry which is preliminary data.</text>
</comment>
<dbReference type="Gene3D" id="3.20.20.140">
    <property type="entry name" value="Metal-dependent hydrolases"/>
    <property type="match status" value="2"/>
</dbReference>
<dbReference type="AlphaFoldDB" id="A0A8T6QG18"/>
<organism evidence="1 2">
    <name type="scientific">Escherichia coli</name>
    <dbReference type="NCBI Taxonomy" id="562"/>
    <lineage>
        <taxon>Bacteria</taxon>
        <taxon>Pseudomonadati</taxon>
        <taxon>Pseudomonadota</taxon>
        <taxon>Gammaproteobacteria</taxon>
        <taxon>Enterobacterales</taxon>
        <taxon>Enterobacteriaceae</taxon>
        <taxon>Escherichia</taxon>
    </lineage>
</organism>
<reference evidence="1 2" key="1">
    <citation type="submission" date="2020-02" db="EMBL/GenBank/DDBJ databases">
        <authorList>
            <person name="Subbiah M."/>
            <person name="Call D."/>
        </authorList>
    </citation>
    <scope>NUCLEOTIDE SEQUENCE [LARGE SCALE GENOMIC DNA]</scope>
    <source>
        <strain evidence="1 2">8375wB1</strain>
    </source>
</reference>
<dbReference type="GO" id="GO:0043103">
    <property type="term" value="P:hypoxanthine salvage"/>
    <property type="evidence" value="ECO:0007669"/>
    <property type="project" value="TreeGrafter"/>
</dbReference>
<dbReference type="GO" id="GO:0004000">
    <property type="term" value="F:adenosine deaminase activity"/>
    <property type="evidence" value="ECO:0007669"/>
    <property type="project" value="TreeGrafter"/>
</dbReference>
<dbReference type="InterPro" id="IPR006330">
    <property type="entry name" value="Ado/ade_deaminase"/>
</dbReference>
<dbReference type="Proteomes" id="UP000471360">
    <property type="component" value="Unassembled WGS sequence"/>
</dbReference>
<name>A0A8T6QG18_ECOLX</name>